<proteinExistence type="predicted"/>
<dbReference type="AlphaFoldDB" id="A0A5S4FVJ7"/>
<feature type="domain" description="Peptidoglycan binding-like" evidence="4">
    <location>
        <begin position="175"/>
        <end position="227"/>
    </location>
</feature>
<dbReference type="InterPro" id="IPR036366">
    <property type="entry name" value="PGBDSf"/>
</dbReference>
<protein>
    <submittedName>
        <fullName evidence="5">HlyD family efflux transporter periplasmic adaptor subunit</fullName>
    </submittedName>
</protein>
<dbReference type="PANTHER" id="PTHR32347">
    <property type="entry name" value="EFFLUX SYSTEM COMPONENT YKNX-RELATED"/>
    <property type="match status" value="1"/>
</dbReference>
<dbReference type="Proteomes" id="UP000306628">
    <property type="component" value="Unassembled WGS sequence"/>
</dbReference>
<dbReference type="EMBL" id="VCKX01000238">
    <property type="protein sequence ID" value="TMR24622.1"/>
    <property type="molecule type" value="Genomic_DNA"/>
</dbReference>
<dbReference type="Gene3D" id="1.10.101.10">
    <property type="entry name" value="PGBD-like superfamily/PGBD"/>
    <property type="match status" value="1"/>
</dbReference>
<name>A0A5S4FVJ7_9ACTN</name>
<dbReference type="SUPFAM" id="SSF47090">
    <property type="entry name" value="PGBD-like"/>
    <property type="match status" value="1"/>
</dbReference>
<dbReference type="OrthoDB" id="3268648at2"/>
<dbReference type="Gene3D" id="2.40.420.20">
    <property type="match status" value="1"/>
</dbReference>
<evidence type="ECO:0000256" key="1">
    <source>
        <dbReference type="ARBA" id="ARBA00004196"/>
    </source>
</evidence>
<comment type="caution">
    <text evidence="5">The sequence shown here is derived from an EMBL/GenBank/DDBJ whole genome shotgun (WGS) entry which is preliminary data.</text>
</comment>
<evidence type="ECO:0000256" key="3">
    <source>
        <dbReference type="SAM" id="MobiDB-lite"/>
    </source>
</evidence>
<dbReference type="InterPro" id="IPR036365">
    <property type="entry name" value="PGBD-like_sf"/>
</dbReference>
<reference evidence="5 6" key="1">
    <citation type="submission" date="2019-05" db="EMBL/GenBank/DDBJ databases">
        <title>Draft genome sequence of Nonomuraea zeae DSM 100528.</title>
        <authorList>
            <person name="Saricaoglu S."/>
            <person name="Isik K."/>
        </authorList>
    </citation>
    <scope>NUCLEOTIDE SEQUENCE [LARGE SCALE GENOMIC DNA]</scope>
    <source>
        <strain evidence="5 6">DSM 100528</strain>
    </source>
</reference>
<organism evidence="5 6">
    <name type="scientific">Nonomuraea zeae</name>
    <dbReference type="NCBI Taxonomy" id="1642303"/>
    <lineage>
        <taxon>Bacteria</taxon>
        <taxon>Bacillati</taxon>
        <taxon>Actinomycetota</taxon>
        <taxon>Actinomycetes</taxon>
        <taxon>Streptosporangiales</taxon>
        <taxon>Streptosporangiaceae</taxon>
        <taxon>Nonomuraea</taxon>
    </lineage>
</organism>
<gene>
    <name evidence="5" type="ORF">ETD85_46400</name>
</gene>
<dbReference type="InterPro" id="IPR050465">
    <property type="entry name" value="UPF0194_transport"/>
</dbReference>
<dbReference type="InterPro" id="IPR002477">
    <property type="entry name" value="Peptidoglycan-bd-like"/>
</dbReference>
<evidence type="ECO:0000259" key="4">
    <source>
        <dbReference type="Pfam" id="PF01471"/>
    </source>
</evidence>
<accession>A0A5S4FVJ7</accession>
<dbReference type="PANTHER" id="PTHR32347:SF27">
    <property type="entry name" value="RND EFFLUX PUMP MEMBRANE FUSION PROTEIN BARREL-SANDWICH DOMAIN-CONTAINING PROTEIN"/>
    <property type="match status" value="1"/>
</dbReference>
<dbReference type="Pfam" id="PF01471">
    <property type="entry name" value="PG_binding_1"/>
    <property type="match status" value="1"/>
</dbReference>
<sequence>MHAGGGLRRARPAPGEPQPQPRRPEAAGGRREVRRPVPGSGGCAVNGRLKGVVVAVGTAVIGSAVTAGGIHASAAFFDTGPRAQADSTPTPRTVSTATKPITRGDLVDKESIDGTLTYAGDRTIKAGSGGTITSLPAEGKTIKRGKSLYHIDRRPRILLYGKLPAYRTLKEGVKRGPDIKQLERNLRALGYKKNMTVDTRFTDATRRAVREWQKDTGMERDGEVTPADIVFLPEEVRVSETVVEVGDQVAPQRPVLETTATDRLVRINLDADRQDIAKVGKKVTVKLAGVKKATGKISRIAKVAKTVKRPDNQESGATVEVEIKVSAKSLGSLDEAPVTVELERRRAENVLTVPVEALLALPEGGYGVEVVEPGKAPVRIPVKTGAFGNGRVEVSGAGLAENQQVSVSGR</sequence>
<dbReference type="GO" id="GO:0030313">
    <property type="term" value="C:cell envelope"/>
    <property type="evidence" value="ECO:0007669"/>
    <property type="project" value="UniProtKB-SubCell"/>
</dbReference>
<evidence type="ECO:0000313" key="6">
    <source>
        <dbReference type="Proteomes" id="UP000306628"/>
    </source>
</evidence>
<keyword evidence="2" id="KW-0175">Coiled coil</keyword>
<evidence type="ECO:0000256" key="2">
    <source>
        <dbReference type="ARBA" id="ARBA00023054"/>
    </source>
</evidence>
<feature type="compositionally biased region" description="Basic and acidic residues" evidence="3">
    <location>
        <begin position="22"/>
        <end position="35"/>
    </location>
</feature>
<comment type="subcellular location">
    <subcellularLocation>
        <location evidence="1">Cell envelope</location>
    </subcellularLocation>
</comment>
<keyword evidence="6" id="KW-1185">Reference proteome</keyword>
<feature type="region of interest" description="Disordered" evidence="3">
    <location>
        <begin position="1"/>
        <end position="44"/>
    </location>
</feature>
<evidence type="ECO:0000313" key="5">
    <source>
        <dbReference type="EMBL" id="TMR24622.1"/>
    </source>
</evidence>